<dbReference type="Proteomes" id="UP000239203">
    <property type="component" value="Unassembled WGS sequence"/>
</dbReference>
<dbReference type="AlphaFoldDB" id="A0A2S6GPQ3"/>
<evidence type="ECO:0000313" key="4">
    <source>
        <dbReference type="Proteomes" id="UP000239203"/>
    </source>
</evidence>
<dbReference type="InterPro" id="IPR006016">
    <property type="entry name" value="UspA"/>
</dbReference>
<reference evidence="3 4" key="1">
    <citation type="submission" date="2018-02" db="EMBL/GenBank/DDBJ databases">
        <title>Genomic Encyclopedia of Archaeal and Bacterial Type Strains, Phase II (KMG-II): from individual species to whole genera.</title>
        <authorList>
            <person name="Goeker M."/>
        </authorList>
    </citation>
    <scope>NUCLEOTIDE SEQUENCE [LARGE SCALE GENOMIC DNA]</scope>
    <source>
        <strain evidence="3 4">YU 961-1</strain>
    </source>
</reference>
<keyword evidence="4" id="KW-1185">Reference proteome</keyword>
<comment type="similarity">
    <text evidence="1">Belongs to the universal stress protein A family.</text>
</comment>
<evidence type="ECO:0000313" key="3">
    <source>
        <dbReference type="EMBL" id="PPK67235.1"/>
    </source>
</evidence>
<dbReference type="PANTHER" id="PTHR46268">
    <property type="entry name" value="STRESS RESPONSE PROTEIN NHAX"/>
    <property type="match status" value="1"/>
</dbReference>
<comment type="caution">
    <text evidence="3">The sequence shown here is derived from an EMBL/GenBank/DDBJ whole genome shotgun (WGS) entry which is preliminary data.</text>
</comment>
<dbReference type="SUPFAM" id="SSF52402">
    <property type="entry name" value="Adenine nucleotide alpha hydrolases-like"/>
    <property type="match status" value="2"/>
</dbReference>
<feature type="domain" description="UspA" evidence="2">
    <location>
        <begin position="7"/>
        <end position="143"/>
    </location>
</feature>
<dbReference type="InterPro" id="IPR014729">
    <property type="entry name" value="Rossmann-like_a/b/a_fold"/>
</dbReference>
<protein>
    <submittedName>
        <fullName evidence="3">Nucleotide-binding universal stress UspA family protein</fullName>
    </submittedName>
</protein>
<gene>
    <name evidence="3" type="ORF">CLV40_108234</name>
</gene>
<dbReference type="InterPro" id="IPR006015">
    <property type="entry name" value="Universal_stress_UspA"/>
</dbReference>
<name>A0A2S6GPQ3_9PSEU</name>
<accession>A0A2S6GPQ3</accession>
<dbReference type="PRINTS" id="PR01438">
    <property type="entry name" value="UNVRSLSTRESS"/>
</dbReference>
<dbReference type="Gene3D" id="3.40.50.620">
    <property type="entry name" value="HUPs"/>
    <property type="match status" value="2"/>
</dbReference>
<dbReference type="RefSeq" id="WP_245931344.1">
    <property type="nucleotide sequence ID" value="NZ_CP154825.1"/>
</dbReference>
<sequence>MSAPDPRPVLVAVDGSAAADQALAWAAAEAHRGRRPLVIMTVYPWPVTGSPDTVEVGARLRMALRVRAEEVAERARRAVALPGLSVRVEVLEGDVVGLLREASGAAELLVLGSRGLGGFTGMLLGSTTVALAAHGRCPVVVVRHAADRGGLGPVVVGVECGGSDERALTYAFDHAAATGAAVVAAHAWSDTAIEAAVADGHVAVDWALWSREAERELATRLAPWRAEFPDVEVRPVVARTRPVDLLLDQAAGAALLVVGSRGRGGFAGLLLGSTSQAVIRHAPCPVVVVRPDER</sequence>
<dbReference type="Pfam" id="PF00582">
    <property type="entry name" value="Usp"/>
    <property type="match status" value="2"/>
</dbReference>
<dbReference type="PANTHER" id="PTHR46268:SF6">
    <property type="entry name" value="UNIVERSAL STRESS PROTEIN UP12"/>
    <property type="match status" value="1"/>
</dbReference>
<dbReference type="EMBL" id="PTIX01000008">
    <property type="protein sequence ID" value="PPK67235.1"/>
    <property type="molecule type" value="Genomic_DNA"/>
</dbReference>
<evidence type="ECO:0000259" key="2">
    <source>
        <dbReference type="Pfam" id="PF00582"/>
    </source>
</evidence>
<proteinExistence type="inferred from homology"/>
<organism evidence="3 4">
    <name type="scientific">Actinokineospora auranticolor</name>
    <dbReference type="NCBI Taxonomy" id="155976"/>
    <lineage>
        <taxon>Bacteria</taxon>
        <taxon>Bacillati</taxon>
        <taxon>Actinomycetota</taxon>
        <taxon>Actinomycetes</taxon>
        <taxon>Pseudonocardiales</taxon>
        <taxon>Pseudonocardiaceae</taxon>
        <taxon>Actinokineospora</taxon>
    </lineage>
</organism>
<feature type="domain" description="UspA" evidence="2">
    <location>
        <begin position="153"/>
        <end position="290"/>
    </location>
</feature>
<evidence type="ECO:0000256" key="1">
    <source>
        <dbReference type="ARBA" id="ARBA00008791"/>
    </source>
</evidence>